<feature type="binding site" evidence="6">
    <location>
        <position position="152"/>
    </location>
    <ligand>
        <name>[4Fe-4S] cluster</name>
        <dbReference type="ChEBI" id="CHEBI:49883"/>
        <note>4Fe-4S-S-AdoMet</note>
    </ligand>
</feature>
<evidence type="ECO:0000313" key="8">
    <source>
        <dbReference type="EMBL" id="GBD09089.1"/>
    </source>
</evidence>
<dbReference type="InterPro" id="IPR013785">
    <property type="entry name" value="Aldolase_TIM"/>
</dbReference>
<dbReference type="InterPro" id="IPR007197">
    <property type="entry name" value="rSAM"/>
</dbReference>
<keyword evidence="4 6" id="KW-0408">Iron</keyword>
<dbReference type="PROSITE" id="PS51918">
    <property type="entry name" value="RADICAL_SAM"/>
    <property type="match status" value="1"/>
</dbReference>
<feature type="binding site" evidence="6">
    <location>
        <position position="156"/>
    </location>
    <ligand>
        <name>[4Fe-4S] cluster</name>
        <dbReference type="ChEBI" id="CHEBI:49883"/>
        <note>4Fe-4S-S-AdoMet</note>
    </ligand>
</feature>
<evidence type="ECO:0000256" key="1">
    <source>
        <dbReference type="ARBA" id="ARBA00022485"/>
    </source>
</evidence>
<protein>
    <submittedName>
        <fullName evidence="8">7-carboxy-7-deazaguanine synthase</fullName>
        <ecNumber evidence="8">4.3.99.3</ecNumber>
    </submittedName>
</protein>
<keyword evidence="8" id="KW-0456">Lyase</keyword>
<evidence type="ECO:0000256" key="2">
    <source>
        <dbReference type="ARBA" id="ARBA00022691"/>
    </source>
</evidence>
<evidence type="ECO:0000256" key="5">
    <source>
        <dbReference type="ARBA" id="ARBA00023014"/>
    </source>
</evidence>
<keyword evidence="2 6" id="KW-0949">S-adenosyl-L-methionine</keyword>
<dbReference type="InterPro" id="IPR016431">
    <property type="entry name" value="Pyrv-formate_lyase-activ_prd"/>
</dbReference>
<evidence type="ECO:0000256" key="6">
    <source>
        <dbReference type="PIRSR" id="PIRSR004869-50"/>
    </source>
</evidence>
<organism evidence="8 9">
    <name type="scientific">Candidatus Thermoflexus japonica</name>
    <dbReference type="NCBI Taxonomy" id="2035417"/>
    <lineage>
        <taxon>Bacteria</taxon>
        <taxon>Bacillati</taxon>
        <taxon>Chloroflexota</taxon>
        <taxon>Thermoflexia</taxon>
        <taxon>Thermoflexales</taxon>
        <taxon>Thermoflexaceae</taxon>
        <taxon>Thermoflexus</taxon>
    </lineage>
</organism>
<dbReference type="Proteomes" id="UP000236642">
    <property type="component" value="Unassembled WGS sequence"/>
</dbReference>
<keyword evidence="5 6" id="KW-0411">Iron-sulfur</keyword>
<dbReference type="EC" id="4.3.99.3" evidence="8"/>
<feature type="binding site" evidence="6">
    <location>
        <position position="159"/>
    </location>
    <ligand>
        <name>[4Fe-4S] cluster</name>
        <dbReference type="ChEBI" id="CHEBI:49883"/>
        <note>4Fe-4S-S-AdoMet</note>
    </ligand>
</feature>
<dbReference type="InterPro" id="IPR058240">
    <property type="entry name" value="rSAM_sf"/>
</dbReference>
<dbReference type="AlphaFoldDB" id="A0A2H5Y6K6"/>
<dbReference type="CDD" id="cd01335">
    <property type="entry name" value="Radical_SAM"/>
    <property type="match status" value="1"/>
</dbReference>
<feature type="domain" description="Radical SAM core" evidence="7">
    <location>
        <begin position="137"/>
        <end position="356"/>
    </location>
</feature>
<proteinExistence type="predicted"/>
<comment type="caution">
    <text evidence="8">The sequence shown here is derived from an EMBL/GenBank/DDBJ whole genome shotgun (WGS) entry which is preliminary data.</text>
</comment>
<evidence type="ECO:0000313" key="9">
    <source>
        <dbReference type="Proteomes" id="UP000236642"/>
    </source>
</evidence>
<dbReference type="GO" id="GO:0016829">
    <property type="term" value="F:lyase activity"/>
    <property type="evidence" value="ECO:0007669"/>
    <property type="project" value="UniProtKB-KW"/>
</dbReference>
<dbReference type="InterPro" id="IPR034457">
    <property type="entry name" value="Organic_radical-activating"/>
</dbReference>
<dbReference type="EMBL" id="BEHY01000026">
    <property type="protein sequence ID" value="GBD09089.1"/>
    <property type="molecule type" value="Genomic_DNA"/>
</dbReference>
<comment type="cofactor">
    <cofactor evidence="6">
        <name>[4Fe-4S] cluster</name>
        <dbReference type="ChEBI" id="CHEBI:49883"/>
    </cofactor>
    <text evidence="6">Binds 1 [4Fe-4S] cluster. The cluster is coordinated with 3 cysteines and an exchangeable S-adenosyl-L-methionine.</text>
</comment>
<keyword evidence="3 6" id="KW-0479">Metal-binding</keyword>
<dbReference type="PANTHER" id="PTHR30352:SF22">
    <property type="entry name" value="PYRUVATE FORMATE-LYASE ACTIVATING ENZYME HOMOLOG"/>
    <property type="match status" value="1"/>
</dbReference>
<dbReference type="SUPFAM" id="SSF102114">
    <property type="entry name" value="Radical SAM enzymes"/>
    <property type="match status" value="1"/>
</dbReference>
<dbReference type="Pfam" id="PF04055">
    <property type="entry name" value="Radical_SAM"/>
    <property type="match status" value="1"/>
</dbReference>
<dbReference type="PIRSF" id="PIRSF004869">
    <property type="entry name" value="PflX_prd"/>
    <property type="match status" value="1"/>
</dbReference>
<evidence type="ECO:0000256" key="3">
    <source>
        <dbReference type="ARBA" id="ARBA00022723"/>
    </source>
</evidence>
<name>A0A2H5Y6K6_9CHLR</name>
<evidence type="ECO:0000259" key="7">
    <source>
        <dbReference type="PROSITE" id="PS51918"/>
    </source>
</evidence>
<evidence type="ECO:0000256" key="4">
    <source>
        <dbReference type="ARBA" id="ARBA00023004"/>
    </source>
</evidence>
<dbReference type="PANTHER" id="PTHR30352">
    <property type="entry name" value="PYRUVATE FORMATE-LYASE-ACTIVATING ENZYME"/>
    <property type="match status" value="1"/>
</dbReference>
<dbReference type="GO" id="GO:0051539">
    <property type="term" value="F:4 iron, 4 sulfur cluster binding"/>
    <property type="evidence" value="ECO:0007669"/>
    <property type="project" value="UniProtKB-KW"/>
</dbReference>
<keyword evidence="1" id="KW-0004">4Fe-4S</keyword>
<dbReference type="Gene3D" id="3.20.20.70">
    <property type="entry name" value="Aldolase class I"/>
    <property type="match status" value="1"/>
</dbReference>
<reference evidence="9" key="1">
    <citation type="submission" date="2017-09" db="EMBL/GenBank/DDBJ databases">
        <title>Metaegenomics of thermophilic ammonia-oxidizing enrichment culture.</title>
        <authorList>
            <person name="Kato S."/>
            <person name="Suzuki K."/>
        </authorList>
    </citation>
    <scope>NUCLEOTIDE SEQUENCE [LARGE SCALE GENOMIC DNA]</scope>
</reference>
<gene>
    <name evidence="8" type="primary">queE</name>
    <name evidence="8" type="ORF">HRbin22_01336</name>
</gene>
<accession>A0A2H5Y6K6</accession>
<dbReference type="GO" id="GO:0046872">
    <property type="term" value="F:metal ion binding"/>
    <property type="evidence" value="ECO:0007669"/>
    <property type="project" value="UniProtKB-KW"/>
</dbReference>
<dbReference type="SFLD" id="SFLDS00029">
    <property type="entry name" value="Radical_SAM"/>
    <property type="match status" value="1"/>
</dbReference>
<sequence>MNMVQKRFSKIQRDPQKLACSLCGSSALPVSEVIGVCLRCIRERPQEALPRAREAHSRARQAFGLPADAPHTPGGIRCGLCAWDCTLGEGERGYCGLRMVQNGRLVHLAGTPEKGLLHWYRDPLPTNCVADWVCEGHHRRGDHNLAVFYGSCTFNCLFCQNWHYRELSPQRNPLISAQALADAANQRTFCVCFFGGDPSSQMPHALAAGRLLARKGVRICWETNGTMHPKLLDQAVQLSLETGGCIKFDLKAFDENLHIALTGMSNRRTLENFQRAAGRISERPHPPLVVASTLLIPGYVDAEEVSRIARFIAAIDPEIPYTLLAFAPHFLMSDLPCTSSAQAREAVEAARAAGLTRIRVGNAFLLDMPALWIV</sequence>